<evidence type="ECO:0000313" key="2">
    <source>
        <dbReference type="Proteomes" id="UP000238479"/>
    </source>
</evidence>
<dbReference type="Proteomes" id="UP000238479">
    <property type="component" value="Chromosome 4"/>
</dbReference>
<evidence type="ECO:0000313" key="1">
    <source>
        <dbReference type="EMBL" id="PRQ39845.1"/>
    </source>
</evidence>
<comment type="caution">
    <text evidence="1">The sequence shown here is derived from an EMBL/GenBank/DDBJ whole genome shotgun (WGS) entry which is preliminary data.</text>
</comment>
<dbReference type="AlphaFoldDB" id="A0A2P6R082"/>
<name>A0A2P6R082_ROSCH</name>
<reference evidence="1 2" key="1">
    <citation type="journal article" date="2018" name="Nat. Genet.">
        <title>The Rosa genome provides new insights in the design of modern roses.</title>
        <authorList>
            <person name="Bendahmane M."/>
        </authorList>
    </citation>
    <scope>NUCLEOTIDE SEQUENCE [LARGE SCALE GENOMIC DNA]</scope>
    <source>
        <strain evidence="2">cv. Old Blush</strain>
    </source>
</reference>
<keyword evidence="2" id="KW-1185">Reference proteome</keyword>
<proteinExistence type="predicted"/>
<dbReference type="EMBL" id="PDCK01000042">
    <property type="protein sequence ID" value="PRQ39845.1"/>
    <property type="molecule type" value="Genomic_DNA"/>
</dbReference>
<gene>
    <name evidence="1" type="ORF">RchiOBHm_Chr4g0429681</name>
</gene>
<dbReference type="Gramene" id="PRQ39845">
    <property type="protein sequence ID" value="PRQ39845"/>
    <property type="gene ID" value="RchiOBHm_Chr4g0429681"/>
</dbReference>
<organism evidence="1 2">
    <name type="scientific">Rosa chinensis</name>
    <name type="common">China rose</name>
    <dbReference type="NCBI Taxonomy" id="74649"/>
    <lineage>
        <taxon>Eukaryota</taxon>
        <taxon>Viridiplantae</taxon>
        <taxon>Streptophyta</taxon>
        <taxon>Embryophyta</taxon>
        <taxon>Tracheophyta</taxon>
        <taxon>Spermatophyta</taxon>
        <taxon>Magnoliopsida</taxon>
        <taxon>eudicotyledons</taxon>
        <taxon>Gunneridae</taxon>
        <taxon>Pentapetalae</taxon>
        <taxon>rosids</taxon>
        <taxon>fabids</taxon>
        <taxon>Rosales</taxon>
        <taxon>Rosaceae</taxon>
        <taxon>Rosoideae</taxon>
        <taxon>Rosoideae incertae sedis</taxon>
        <taxon>Rosa</taxon>
    </lineage>
</organism>
<protein>
    <submittedName>
        <fullName evidence="1">Uncharacterized protein</fullName>
    </submittedName>
</protein>
<accession>A0A2P6R082</accession>
<sequence>MELFALVGESTVYPSFHFQEVRDPLKLGLLKPLFFFCRCSCCDCSLFLCGYMGVSCAG</sequence>